<accession>A0A0A9B903</accession>
<reference evidence="1" key="2">
    <citation type="journal article" date="2015" name="Data Brief">
        <title>Shoot transcriptome of the giant reed, Arundo donax.</title>
        <authorList>
            <person name="Barrero R.A."/>
            <person name="Guerrero F.D."/>
            <person name="Moolhuijzen P."/>
            <person name="Goolsby J.A."/>
            <person name="Tidwell J."/>
            <person name="Bellgard S.E."/>
            <person name="Bellgard M.I."/>
        </authorList>
    </citation>
    <scope>NUCLEOTIDE SEQUENCE</scope>
    <source>
        <tissue evidence="1">Shoot tissue taken approximately 20 cm above the soil surface</tissue>
    </source>
</reference>
<reference evidence="1" key="1">
    <citation type="submission" date="2014-09" db="EMBL/GenBank/DDBJ databases">
        <authorList>
            <person name="Magalhaes I.L.F."/>
            <person name="Oliveira U."/>
            <person name="Santos F.R."/>
            <person name="Vidigal T.H.D.A."/>
            <person name="Brescovit A.D."/>
            <person name="Santos A.J."/>
        </authorList>
    </citation>
    <scope>NUCLEOTIDE SEQUENCE</scope>
    <source>
        <tissue evidence="1">Shoot tissue taken approximately 20 cm above the soil surface</tissue>
    </source>
</reference>
<sequence length="32" mass="3255">MGANPCALDASTAGRLSLGVYNGFFMAIDTCS</sequence>
<dbReference type="AlphaFoldDB" id="A0A0A9B903"/>
<dbReference type="EMBL" id="GBRH01240200">
    <property type="protein sequence ID" value="JAD57695.1"/>
    <property type="molecule type" value="Transcribed_RNA"/>
</dbReference>
<evidence type="ECO:0000313" key="1">
    <source>
        <dbReference type="EMBL" id="JAD57695.1"/>
    </source>
</evidence>
<name>A0A0A9B903_ARUDO</name>
<proteinExistence type="predicted"/>
<protein>
    <submittedName>
        <fullName evidence="1">Uncharacterized protein</fullName>
    </submittedName>
</protein>
<organism evidence="1">
    <name type="scientific">Arundo donax</name>
    <name type="common">Giant reed</name>
    <name type="synonym">Donax arundinaceus</name>
    <dbReference type="NCBI Taxonomy" id="35708"/>
    <lineage>
        <taxon>Eukaryota</taxon>
        <taxon>Viridiplantae</taxon>
        <taxon>Streptophyta</taxon>
        <taxon>Embryophyta</taxon>
        <taxon>Tracheophyta</taxon>
        <taxon>Spermatophyta</taxon>
        <taxon>Magnoliopsida</taxon>
        <taxon>Liliopsida</taxon>
        <taxon>Poales</taxon>
        <taxon>Poaceae</taxon>
        <taxon>PACMAD clade</taxon>
        <taxon>Arundinoideae</taxon>
        <taxon>Arundineae</taxon>
        <taxon>Arundo</taxon>
    </lineage>
</organism>